<keyword evidence="5 6" id="KW-0472">Membrane</keyword>
<keyword evidence="2" id="KW-0813">Transport</keyword>
<dbReference type="Pfam" id="PF03169">
    <property type="entry name" value="OPT"/>
    <property type="match status" value="1"/>
</dbReference>
<comment type="caution">
    <text evidence="7">The sequence shown here is derived from an EMBL/GenBank/DDBJ whole genome shotgun (WGS) entry which is preliminary data.</text>
</comment>
<dbReference type="PANTHER" id="PTHR31645">
    <property type="entry name" value="OLIGOPEPTIDE TRANSPORTER YGL114W-RELATED"/>
    <property type="match status" value="1"/>
</dbReference>
<evidence type="ECO:0000256" key="2">
    <source>
        <dbReference type="ARBA" id="ARBA00022448"/>
    </source>
</evidence>
<evidence type="ECO:0000256" key="5">
    <source>
        <dbReference type="ARBA" id="ARBA00023136"/>
    </source>
</evidence>
<comment type="subcellular location">
    <subcellularLocation>
        <location evidence="1">Membrane</location>
        <topology evidence="1">Multi-pass membrane protein</topology>
    </subcellularLocation>
</comment>
<evidence type="ECO:0000256" key="4">
    <source>
        <dbReference type="ARBA" id="ARBA00022989"/>
    </source>
</evidence>
<dbReference type="NCBIfam" id="TIGR00733">
    <property type="entry name" value="OPT family oligopeptide transporter"/>
    <property type="match status" value="1"/>
</dbReference>
<feature type="transmembrane region" description="Helical" evidence="6">
    <location>
        <begin position="586"/>
        <end position="611"/>
    </location>
</feature>
<keyword evidence="8" id="KW-1185">Reference proteome</keyword>
<feature type="transmembrane region" description="Helical" evidence="6">
    <location>
        <begin position="42"/>
        <end position="62"/>
    </location>
</feature>
<feature type="transmembrane region" description="Helical" evidence="6">
    <location>
        <begin position="166"/>
        <end position="186"/>
    </location>
</feature>
<reference evidence="7 8" key="1">
    <citation type="submission" date="2020-08" db="EMBL/GenBank/DDBJ databases">
        <title>Genomic Encyclopedia of Type Strains, Phase IV (KMG-IV): sequencing the most valuable type-strain genomes for metagenomic binning, comparative biology and taxonomic classification.</title>
        <authorList>
            <person name="Goeker M."/>
        </authorList>
    </citation>
    <scope>NUCLEOTIDE SEQUENCE [LARGE SCALE GENOMIC DNA]</scope>
    <source>
        <strain evidence="7 8">DSM 27163</strain>
    </source>
</reference>
<dbReference type="Proteomes" id="UP000537161">
    <property type="component" value="Unassembled WGS sequence"/>
</dbReference>
<dbReference type="InterPro" id="IPR045035">
    <property type="entry name" value="YSL-like"/>
</dbReference>
<dbReference type="NCBIfam" id="TIGR00728">
    <property type="entry name" value="OPT_sfam"/>
    <property type="match status" value="1"/>
</dbReference>
<feature type="transmembrane region" description="Helical" evidence="6">
    <location>
        <begin position="74"/>
        <end position="97"/>
    </location>
</feature>
<feature type="transmembrane region" description="Helical" evidence="6">
    <location>
        <begin position="14"/>
        <end position="36"/>
    </location>
</feature>
<feature type="transmembrane region" description="Helical" evidence="6">
    <location>
        <begin position="264"/>
        <end position="282"/>
    </location>
</feature>
<name>A0A7W9B803_9SPHN</name>
<dbReference type="PANTHER" id="PTHR31645:SF0">
    <property type="entry name" value="OLIGOPEPTIDE TRANSPORTER YGL114W-RELATED"/>
    <property type="match status" value="1"/>
</dbReference>
<dbReference type="InterPro" id="IPR004814">
    <property type="entry name" value="Oligopep_transpt"/>
</dbReference>
<feature type="transmembrane region" description="Helical" evidence="6">
    <location>
        <begin position="103"/>
        <end position="122"/>
    </location>
</feature>
<feature type="transmembrane region" description="Helical" evidence="6">
    <location>
        <begin position="513"/>
        <end position="534"/>
    </location>
</feature>
<organism evidence="7 8">
    <name type="scientific">Sphingopyxis panaciterrulae</name>
    <dbReference type="NCBI Taxonomy" id="462372"/>
    <lineage>
        <taxon>Bacteria</taxon>
        <taxon>Pseudomonadati</taxon>
        <taxon>Pseudomonadota</taxon>
        <taxon>Alphaproteobacteria</taxon>
        <taxon>Sphingomonadales</taxon>
        <taxon>Sphingomonadaceae</taxon>
        <taxon>Sphingopyxis</taxon>
    </lineage>
</organism>
<dbReference type="GO" id="GO:0035673">
    <property type="term" value="F:oligopeptide transmembrane transporter activity"/>
    <property type="evidence" value="ECO:0007669"/>
    <property type="project" value="InterPro"/>
</dbReference>
<evidence type="ECO:0000256" key="6">
    <source>
        <dbReference type="SAM" id="Phobius"/>
    </source>
</evidence>
<keyword evidence="3 6" id="KW-0812">Transmembrane</keyword>
<feature type="transmembrane region" description="Helical" evidence="6">
    <location>
        <begin position="452"/>
        <end position="469"/>
    </location>
</feature>
<dbReference type="RefSeq" id="WP_184100256.1">
    <property type="nucleotide sequence ID" value="NZ_JACIJH010000013.1"/>
</dbReference>
<feature type="transmembrane region" description="Helical" evidence="6">
    <location>
        <begin position="475"/>
        <end position="501"/>
    </location>
</feature>
<dbReference type="InterPro" id="IPR004813">
    <property type="entry name" value="OPT"/>
</dbReference>
<dbReference type="GO" id="GO:0016020">
    <property type="term" value="C:membrane"/>
    <property type="evidence" value="ECO:0007669"/>
    <property type="project" value="UniProtKB-SubCell"/>
</dbReference>
<keyword evidence="4 6" id="KW-1133">Transmembrane helix</keyword>
<evidence type="ECO:0000313" key="7">
    <source>
        <dbReference type="EMBL" id="MBB5707942.1"/>
    </source>
</evidence>
<feature type="transmembrane region" description="Helical" evidence="6">
    <location>
        <begin position="381"/>
        <end position="400"/>
    </location>
</feature>
<protein>
    <submittedName>
        <fullName evidence="7">Putative OPT family oligopeptide transporter</fullName>
    </submittedName>
</protein>
<gene>
    <name evidence="7" type="ORF">FHR21_003312</name>
</gene>
<feature type="transmembrane region" description="Helical" evidence="6">
    <location>
        <begin position="546"/>
        <end position="565"/>
    </location>
</feature>
<feature type="transmembrane region" description="Helical" evidence="6">
    <location>
        <begin position="347"/>
        <end position="369"/>
    </location>
</feature>
<sequence length="654" mass="66510">MTRTDQQPAGLRELTLRGILLGGLITLLFTAANVYLGLKVGLTFATSIPAAVISMALLRLLSGATILENNIVQTIASAAGTLAAIIFVLPGLVIVGWWQGFPYWITAAVCFIGGTLGVMFSVPLRRALVAGSDLPYPEGVAAAEVLKVGSRAGDGAEENQRGLRTILLGSLVSAGFALLDAMKLTATEVGKTFKLGAGASGVSASLSLALIGVGHLVGLSVGLAMLVGMLIAWGGLMPVLTAAQGAVGSVDAVVGAVFSQQVRFIGAGTIGVAALWTLLKIIGPIVKGIQGSIASSRARGHGEIVELGERDLSFNVVVGTILGSLIPIAGLLWFFAQGGPIGENPVAVIFATLLFVLFIGAIIAAVTGYMAGLIGASNSPVSGVGILAVIAASLMLLLFFGRNHSEADTAALVAYALFTTAIVFSVATISNDNLQDLKTGQLVGATPWKQQLALVIGVAFGSLIIPPVLDLLNQAFGFAGAAGAGANALPAPQAALISALAKGVLGGDLRWDLIGYGALIGVAVIALDEILGRLGKMRLPPLGVGMGIYLPMSLTILIPIGALVGHLWEKHAARSAKPEFTSRMGVLLATGFIVGESLFGVLFAGIVAGSGSDAPLAVVGENFATAAILIGLLLFVGTITYSYRRTRAAADSAP</sequence>
<feature type="transmembrane region" description="Helical" evidence="6">
    <location>
        <begin position="412"/>
        <end position="431"/>
    </location>
</feature>
<evidence type="ECO:0000256" key="3">
    <source>
        <dbReference type="ARBA" id="ARBA00022692"/>
    </source>
</evidence>
<proteinExistence type="predicted"/>
<evidence type="ECO:0000256" key="1">
    <source>
        <dbReference type="ARBA" id="ARBA00004141"/>
    </source>
</evidence>
<dbReference type="AlphaFoldDB" id="A0A7W9B803"/>
<accession>A0A7W9B803</accession>
<evidence type="ECO:0000313" key="8">
    <source>
        <dbReference type="Proteomes" id="UP000537161"/>
    </source>
</evidence>
<feature type="transmembrane region" description="Helical" evidence="6">
    <location>
        <begin position="312"/>
        <end position="335"/>
    </location>
</feature>
<dbReference type="EMBL" id="JACIJH010000013">
    <property type="protein sequence ID" value="MBB5707942.1"/>
    <property type="molecule type" value="Genomic_DNA"/>
</dbReference>
<feature type="transmembrane region" description="Helical" evidence="6">
    <location>
        <begin position="206"/>
        <end position="232"/>
    </location>
</feature>
<feature type="transmembrane region" description="Helical" evidence="6">
    <location>
        <begin position="623"/>
        <end position="643"/>
    </location>
</feature>